<proteinExistence type="predicted"/>
<name>A0A445C0K8_ARAHY</name>
<gene>
    <name evidence="1" type="ORF">Ahy_A08g040756</name>
</gene>
<comment type="caution">
    <text evidence="1">The sequence shown here is derived from an EMBL/GenBank/DDBJ whole genome shotgun (WGS) entry which is preliminary data.</text>
</comment>
<evidence type="ECO:0000313" key="1">
    <source>
        <dbReference type="EMBL" id="RYR44428.1"/>
    </source>
</evidence>
<evidence type="ECO:0000313" key="2">
    <source>
        <dbReference type="Proteomes" id="UP000289738"/>
    </source>
</evidence>
<dbReference type="EMBL" id="SDMP01000008">
    <property type="protein sequence ID" value="RYR44428.1"/>
    <property type="molecule type" value="Genomic_DNA"/>
</dbReference>
<dbReference type="AlphaFoldDB" id="A0A445C0K8"/>
<sequence length="80" mass="9124">MAMPRWKVSYARLAIVAMVAPNSGVNRPGEIQIWCSISSVDGNKPLYAHCPTLQVILEPPYRYHLRYNPIQALNWSTVRI</sequence>
<protein>
    <submittedName>
        <fullName evidence="1">Uncharacterized protein</fullName>
    </submittedName>
</protein>
<accession>A0A445C0K8</accession>
<reference evidence="1 2" key="1">
    <citation type="submission" date="2019-01" db="EMBL/GenBank/DDBJ databases">
        <title>Sequencing of cultivated peanut Arachis hypogaea provides insights into genome evolution and oil improvement.</title>
        <authorList>
            <person name="Chen X."/>
        </authorList>
    </citation>
    <scope>NUCLEOTIDE SEQUENCE [LARGE SCALE GENOMIC DNA]</scope>
    <source>
        <strain evidence="2">cv. Fuhuasheng</strain>
        <tissue evidence="1">Leaves</tissue>
    </source>
</reference>
<organism evidence="1 2">
    <name type="scientific">Arachis hypogaea</name>
    <name type="common">Peanut</name>
    <dbReference type="NCBI Taxonomy" id="3818"/>
    <lineage>
        <taxon>Eukaryota</taxon>
        <taxon>Viridiplantae</taxon>
        <taxon>Streptophyta</taxon>
        <taxon>Embryophyta</taxon>
        <taxon>Tracheophyta</taxon>
        <taxon>Spermatophyta</taxon>
        <taxon>Magnoliopsida</taxon>
        <taxon>eudicotyledons</taxon>
        <taxon>Gunneridae</taxon>
        <taxon>Pentapetalae</taxon>
        <taxon>rosids</taxon>
        <taxon>fabids</taxon>
        <taxon>Fabales</taxon>
        <taxon>Fabaceae</taxon>
        <taxon>Papilionoideae</taxon>
        <taxon>50 kb inversion clade</taxon>
        <taxon>dalbergioids sensu lato</taxon>
        <taxon>Dalbergieae</taxon>
        <taxon>Pterocarpus clade</taxon>
        <taxon>Arachis</taxon>
    </lineage>
</organism>
<keyword evidence="2" id="KW-1185">Reference proteome</keyword>
<dbReference type="Proteomes" id="UP000289738">
    <property type="component" value="Chromosome A08"/>
</dbReference>